<keyword evidence="1" id="KW-1003">Cell membrane</keyword>
<evidence type="ECO:0000313" key="3">
    <source>
        <dbReference type="Proteomes" id="UP000246073"/>
    </source>
</evidence>
<feature type="transmembrane region" description="Helical" evidence="1">
    <location>
        <begin position="46"/>
        <end position="68"/>
    </location>
</feature>
<dbReference type="PANTHER" id="PTHR34300">
    <property type="entry name" value="QUEUOSINE PRECURSOR TRANSPORTER-RELATED"/>
    <property type="match status" value="1"/>
</dbReference>
<protein>
    <recommendedName>
        <fullName evidence="1">Probable queuosine precursor transporter</fullName>
        <shortName evidence="1">Q precursor transporter</shortName>
    </recommendedName>
</protein>
<dbReference type="NCBIfam" id="TIGR00697">
    <property type="entry name" value="queuosine precursor transporter"/>
    <property type="match status" value="1"/>
</dbReference>
<dbReference type="Proteomes" id="UP000246073">
    <property type="component" value="Unassembled WGS sequence"/>
</dbReference>
<accession>A0A2P9HR26</accession>
<keyword evidence="1" id="KW-0997">Cell inner membrane</keyword>
<feature type="transmembrane region" description="Helical" evidence="1">
    <location>
        <begin position="230"/>
        <end position="249"/>
    </location>
</feature>
<dbReference type="GO" id="GO:0005886">
    <property type="term" value="C:plasma membrane"/>
    <property type="evidence" value="ECO:0007669"/>
    <property type="project" value="UniProtKB-SubCell"/>
</dbReference>
<dbReference type="PANTHER" id="PTHR34300:SF1">
    <property type="entry name" value="QUEUOSINE PRECURSOR TRANSPORTER"/>
    <property type="match status" value="1"/>
</dbReference>
<feature type="transmembrane region" description="Helical" evidence="1">
    <location>
        <begin position="110"/>
        <end position="126"/>
    </location>
</feature>
<evidence type="ECO:0000313" key="2">
    <source>
        <dbReference type="EMBL" id="SPL66617.1"/>
    </source>
</evidence>
<proteinExistence type="inferred from homology"/>
<organism evidence="2 3">
    <name type="scientific">Ochrobactrum soli</name>
    <dbReference type="NCBI Taxonomy" id="2448455"/>
    <lineage>
        <taxon>Bacteria</taxon>
        <taxon>Pseudomonadati</taxon>
        <taxon>Pseudomonadota</taxon>
        <taxon>Alphaproteobacteria</taxon>
        <taxon>Hyphomicrobiales</taxon>
        <taxon>Brucellaceae</taxon>
        <taxon>Brucella/Ochrobactrum group</taxon>
        <taxon>Ochrobactrum</taxon>
    </lineage>
</organism>
<feature type="transmembrane region" description="Helical" evidence="1">
    <location>
        <begin position="80"/>
        <end position="98"/>
    </location>
</feature>
<comment type="similarity">
    <text evidence="1">Belongs to the vitamin uptake transporter (VUT/ECF) (TC 2.A.88) family. Q precursor transporter subfamily.</text>
</comment>
<sequence length="255" mass="27664">MGFSKKDYASDRRRSLEDLTKKADSLSAFFAGSITQDKKMPIENPALSRLLPAVLAMCVAVAASNILVQYPFQHFGLGEVLTYGAFTYPVAFLVNDLTNRRFGPAAARKVVYAGFVLGVVMSIWLATPRIAIASGTAFLLAQLMDITVFDRLRRKTWWKAPFAAAMFGSVLDTILFFSIAFAAGFAWIDRLTGMPDSSLTEPASFLGLGVPLWASLAFGDFFVKVIMGTLMLIPYGAILAIFAPALYAAGRATAE</sequence>
<dbReference type="GO" id="GO:0022857">
    <property type="term" value="F:transmembrane transporter activity"/>
    <property type="evidence" value="ECO:0007669"/>
    <property type="project" value="UniProtKB-UniRule"/>
</dbReference>
<dbReference type="AlphaFoldDB" id="A0A2P9HR26"/>
<comment type="subcellular location">
    <subcellularLocation>
        <location evidence="1">Cell inner membrane</location>
        <topology evidence="1">Multi-pass membrane protein</topology>
    </subcellularLocation>
</comment>
<keyword evidence="1" id="KW-1133">Transmembrane helix</keyword>
<reference evidence="3" key="1">
    <citation type="submission" date="2017-12" db="EMBL/GenBank/DDBJ databases">
        <authorList>
            <person name="Diaz M."/>
        </authorList>
    </citation>
    <scope>NUCLEOTIDE SEQUENCE [LARGE SCALE GENOMIC DNA]</scope>
    <source>
        <strain evidence="3">FI11154</strain>
    </source>
</reference>
<keyword evidence="1" id="KW-0472">Membrane</keyword>
<dbReference type="HAMAP" id="MF_02088">
    <property type="entry name" value="Q_prec_transport"/>
    <property type="match status" value="1"/>
</dbReference>
<keyword evidence="1" id="KW-0813">Transport</keyword>
<dbReference type="Pfam" id="PF02592">
    <property type="entry name" value="Vut_1"/>
    <property type="match status" value="1"/>
</dbReference>
<name>A0A2P9HR26_9HYPH</name>
<gene>
    <name evidence="2" type="ORF">OHAE_2484</name>
</gene>
<feature type="transmembrane region" description="Helical" evidence="1">
    <location>
        <begin position="162"/>
        <end position="188"/>
    </location>
</feature>
<feature type="transmembrane region" description="Helical" evidence="1">
    <location>
        <begin position="132"/>
        <end position="150"/>
    </location>
</feature>
<keyword evidence="1" id="KW-0812">Transmembrane</keyword>
<comment type="function">
    <text evidence="1">Involved in the import of queuosine (Q) precursors, required for Q precursor salvage.</text>
</comment>
<evidence type="ECO:0000256" key="1">
    <source>
        <dbReference type="HAMAP-Rule" id="MF_02088"/>
    </source>
</evidence>
<dbReference type="EMBL" id="OOFM01000005">
    <property type="protein sequence ID" value="SPL66617.1"/>
    <property type="molecule type" value="Genomic_DNA"/>
</dbReference>
<dbReference type="InterPro" id="IPR003744">
    <property type="entry name" value="YhhQ"/>
</dbReference>